<dbReference type="RefSeq" id="XP_013414312.1">
    <property type="nucleotide sequence ID" value="XM_013558858.1"/>
</dbReference>
<keyword evidence="7" id="KW-0460">Magnesium</keyword>
<dbReference type="InterPro" id="IPR023005">
    <property type="entry name" value="Nucleoside_diP_kinase_AS"/>
</dbReference>
<dbReference type="InParanoid" id="A0A1S3JVJ4"/>
<dbReference type="AlphaFoldDB" id="A0A1S3JVJ4"/>
<evidence type="ECO:0000259" key="11">
    <source>
        <dbReference type="SMART" id="SM00562"/>
    </source>
</evidence>
<dbReference type="Pfam" id="PF00334">
    <property type="entry name" value="NDK"/>
    <property type="match status" value="1"/>
</dbReference>
<accession>A0A1S3JVJ4</accession>
<keyword evidence="12" id="KW-1185">Reference proteome</keyword>
<evidence type="ECO:0000256" key="2">
    <source>
        <dbReference type="ARBA" id="ARBA00022679"/>
    </source>
</evidence>
<protein>
    <recommendedName>
        <fullName evidence="10">Nucleoside diphosphate kinase</fullName>
        <ecNumber evidence="10">2.7.4.6</ecNumber>
    </recommendedName>
</protein>
<dbReference type="GO" id="GO:0006241">
    <property type="term" value="P:CTP biosynthetic process"/>
    <property type="evidence" value="ECO:0007669"/>
    <property type="project" value="InterPro"/>
</dbReference>
<dbReference type="PROSITE" id="PS00469">
    <property type="entry name" value="NDPK"/>
    <property type="match status" value="1"/>
</dbReference>
<dbReference type="SMART" id="SM00562">
    <property type="entry name" value="NDK"/>
    <property type="match status" value="1"/>
</dbReference>
<feature type="binding site" evidence="8">
    <location>
        <position position="15"/>
    </location>
    <ligand>
        <name>ATP</name>
        <dbReference type="ChEBI" id="CHEBI:30616"/>
    </ligand>
</feature>
<feature type="binding site" evidence="8">
    <location>
        <position position="118"/>
    </location>
    <ligand>
        <name>ATP</name>
        <dbReference type="ChEBI" id="CHEBI:30616"/>
    </ligand>
</feature>
<dbReference type="KEGG" id="lak:106176465"/>
<dbReference type="PRINTS" id="PR01243">
    <property type="entry name" value="NUCDPKINASE"/>
</dbReference>
<dbReference type="GeneID" id="106176465"/>
<keyword evidence="3" id="KW-0479">Metal-binding</keyword>
<comment type="catalytic activity">
    <reaction evidence="10">
        <text>a 2'-deoxyribonucleoside 5'-diphosphate + ATP = a 2'-deoxyribonucleoside 5'-triphosphate + ADP</text>
        <dbReference type="Rhea" id="RHEA:44640"/>
        <dbReference type="ChEBI" id="CHEBI:30616"/>
        <dbReference type="ChEBI" id="CHEBI:61560"/>
        <dbReference type="ChEBI" id="CHEBI:73316"/>
        <dbReference type="ChEBI" id="CHEBI:456216"/>
        <dbReference type="EC" id="2.7.4.6"/>
    </reaction>
</comment>
<dbReference type="SUPFAM" id="SSF54919">
    <property type="entry name" value="Nucleoside diphosphate kinase, NDK"/>
    <property type="match status" value="1"/>
</dbReference>
<dbReference type="InterPro" id="IPR001564">
    <property type="entry name" value="Nucleoside_diP_kinase"/>
</dbReference>
<dbReference type="Proteomes" id="UP000085678">
    <property type="component" value="Unplaced"/>
</dbReference>
<dbReference type="GO" id="GO:0006228">
    <property type="term" value="P:UTP biosynthetic process"/>
    <property type="evidence" value="ECO:0007669"/>
    <property type="project" value="InterPro"/>
</dbReference>
<gene>
    <name evidence="13" type="primary">LOC106176465</name>
</gene>
<comment type="similarity">
    <text evidence="8 9">Belongs to the NDK family.</text>
</comment>
<evidence type="ECO:0000256" key="4">
    <source>
        <dbReference type="ARBA" id="ARBA00022741"/>
    </source>
</evidence>
<feature type="binding site" evidence="8">
    <location>
        <position position="94"/>
    </location>
    <ligand>
        <name>ATP</name>
        <dbReference type="ChEBI" id="CHEBI:30616"/>
    </ligand>
</feature>
<dbReference type="PANTHER" id="PTHR46956">
    <property type="entry name" value="NUCLEOSIDE DIPHOSPHATE KINASE 6"/>
    <property type="match status" value="1"/>
</dbReference>
<dbReference type="InterPro" id="IPR036850">
    <property type="entry name" value="NDK-like_dom_sf"/>
</dbReference>
<feature type="active site" description="Pros-phosphohistidine intermediate" evidence="8">
    <location>
        <position position="121"/>
    </location>
</feature>
<evidence type="ECO:0000256" key="5">
    <source>
        <dbReference type="ARBA" id="ARBA00022777"/>
    </source>
</evidence>
<feature type="binding site" evidence="8">
    <location>
        <position position="64"/>
    </location>
    <ligand>
        <name>ATP</name>
        <dbReference type="ChEBI" id="CHEBI:30616"/>
    </ligand>
</feature>
<feature type="binding site" evidence="8">
    <location>
        <position position="88"/>
    </location>
    <ligand>
        <name>ATP</name>
        <dbReference type="ChEBI" id="CHEBI:30616"/>
    </ligand>
</feature>
<dbReference type="InterPro" id="IPR037994">
    <property type="entry name" value="NDPk6"/>
</dbReference>
<feature type="binding site" evidence="8">
    <location>
        <position position="108"/>
    </location>
    <ligand>
        <name>ATP</name>
        <dbReference type="ChEBI" id="CHEBI:30616"/>
    </ligand>
</feature>
<keyword evidence="4 10" id="KW-0547">Nucleotide-binding</keyword>
<evidence type="ECO:0000256" key="3">
    <source>
        <dbReference type="ARBA" id="ARBA00022723"/>
    </source>
</evidence>
<evidence type="ECO:0000256" key="7">
    <source>
        <dbReference type="ARBA" id="ARBA00022842"/>
    </source>
</evidence>
<dbReference type="EC" id="2.7.4.6" evidence="10"/>
<dbReference type="Gene3D" id="3.30.70.141">
    <property type="entry name" value="Nucleoside diphosphate kinase-like domain"/>
    <property type="match status" value="1"/>
</dbReference>
<evidence type="ECO:0000256" key="10">
    <source>
        <dbReference type="RuleBase" id="RU004013"/>
    </source>
</evidence>
<dbReference type="GO" id="GO:0006183">
    <property type="term" value="P:GTP biosynthetic process"/>
    <property type="evidence" value="ECO:0007669"/>
    <property type="project" value="InterPro"/>
</dbReference>
<evidence type="ECO:0000313" key="13">
    <source>
        <dbReference type="RefSeq" id="XP_013414312.1"/>
    </source>
</evidence>
<reference evidence="13" key="1">
    <citation type="submission" date="2025-08" db="UniProtKB">
        <authorList>
            <consortium name="RefSeq"/>
        </authorList>
    </citation>
    <scope>IDENTIFICATION</scope>
    <source>
        <tissue evidence="13">Gonads</tissue>
    </source>
</reference>
<sequence length="185" mass="21875">MTTKTRLQLTLAIIKPDAVAQPHVIKYIKNLILSNNFLFVRSNMVRWRRSDAEQFYKEHEGRFFHNRLVTFMSSTHILAREDAISCWRKLMGPTKVFRTQYEDPDSIRGQFGLSDTRNCTHGSDSEESAAKEIHFFFPDFDIEKWYSEEELLFRQRKVTFDPKRDIHILDNTSPTRKEEPKITAS</sequence>
<dbReference type="GO" id="GO:0004550">
    <property type="term" value="F:nucleoside diphosphate kinase activity"/>
    <property type="evidence" value="ECO:0007669"/>
    <property type="project" value="UniProtKB-EC"/>
</dbReference>
<evidence type="ECO:0000313" key="12">
    <source>
        <dbReference type="Proteomes" id="UP000085678"/>
    </source>
</evidence>
<dbReference type="OrthoDB" id="25346at2759"/>
<dbReference type="GO" id="GO:0046872">
    <property type="term" value="F:metal ion binding"/>
    <property type="evidence" value="ECO:0007669"/>
    <property type="project" value="UniProtKB-KW"/>
</dbReference>
<keyword evidence="6 10" id="KW-0067">ATP-binding</keyword>
<evidence type="ECO:0000256" key="8">
    <source>
        <dbReference type="PROSITE-ProRule" id="PRU00706"/>
    </source>
</evidence>
<evidence type="ECO:0000256" key="6">
    <source>
        <dbReference type="ARBA" id="ARBA00022840"/>
    </source>
</evidence>
<keyword evidence="5 10" id="KW-0418">Kinase</keyword>
<organism evidence="12 13">
    <name type="scientific">Lingula anatina</name>
    <name type="common">Brachiopod</name>
    <name type="synonym">Lingula unguis</name>
    <dbReference type="NCBI Taxonomy" id="7574"/>
    <lineage>
        <taxon>Eukaryota</taxon>
        <taxon>Metazoa</taxon>
        <taxon>Spiralia</taxon>
        <taxon>Lophotrochozoa</taxon>
        <taxon>Brachiopoda</taxon>
        <taxon>Linguliformea</taxon>
        <taxon>Lingulata</taxon>
        <taxon>Lingulida</taxon>
        <taxon>Linguloidea</taxon>
        <taxon>Lingulidae</taxon>
        <taxon>Lingula</taxon>
    </lineage>
</organism>
<evidence type="ECO:0000256" key="9">
    <source>
        <dbReference type="RuleBase" id="RU004011"/>
    </source>
</evidence>
<dbReference type="GO" id="GO:0005524">
    <property type="term" value="F:ATP binding"/>
    <property type="evidence" value="ECO:0007669"/>
    <property type="project" value="UniProtKB-KW"/>
</dbReference>
<dbReference type="PROSITE" id="PS51374">
    <property type="entry name" value="NDPK_LIKE"/>
    <property type="match status" value="1"/>
</dbReference>
<dbReference type="PANTHER" id="PTHR46956:SF1">
    <property type="entry name" value="NUCLEOSIDE DIPHOSPHATE KINASE 6"/>
    <property type="match status" value="1"/>
</dbReference>
<dbReference type="InterPro" id="IPR034907">
    <property type="entry name" value="NDK-like_dom"/>
</dbReference>
<keyword evidence="2 10" id="KW-0808">Transferase</keyword>
<evidence type="ECO:0000256" key="1">
    <source>
        <dbReference type="ARBA" id="ARBA00001946"/>
    </source>
</evidence>
<comment type="cofactor">
    <cofactor evidence="1">
        <name>Mg(2+)</name>
        <dbReference type="ChEBI" id="CHEBI:18420"/>
    </cofactor>
</comment>
<proteinExistence type="inferred from homology"/>
<feature type="domain" description="Nucleoside diphosphate kinase-like" evidence="11">
    <location>
        <begin position="7"/>
        <end position="144"/>
    </location>
</feature>
<name>A0A1S3JVJ4_LINAN</name>
<dbReference type="FunCoup" id="A0A1S3JVJ4">
    <property type="interactions" value="2331"/>
</dbReference>
<dbReference type="STRING" id="7574.A0A1S3JVJ4"/>